<dbReference type="PROSITE" id="PS51900">
    <property type="entry name" value="CB"/>
    <property type="match status" value="1"/>
</dbReference>
<dbReference type="InterPro" id="IPR002104">
    <property type="entry name" value="Integrase_catalytic"/>
</dbReference>
<proteinExistence type="inferred from homology"/>
<evidence type="ECO:0000256" key="2">
    <source>
        <dbReference type="ARBA" id="ARBA00022908"/>
    </source>
</evidence>
<dbReference type="Gene3D" id="1.10.150.130">
    <property type="match status" value="1"/>
</dbReference>
<keyword evidence="9" id="KW-1185">Reference proteome</keyword>
<dbReference type="InterPro" id="IPR013762">
    <property type="entry name" value="Integrase-like_cat_sf"/>
</dbReference>
<gene>
    <name evidence="8" type="ORF">GCM10011584_31110</name>
</gene>
<comment type="caution">
    <text evidence="8">The sequence shown here is derived from an EMBL/GenBank/DDBJ whole genome shotgun (WGS) entry which is preliminary data.</text>
</comment>
<reference evidence="9" key="1">
    <citation type="journal article" date="2019" name="Int. J. Syst. Evol. Microbiol.">
        <title>The Global Catalogue of Microorganisms (GCM) 10K type strain sequencing project: providing services to taxonomists for standard genome sequencing and annotation.</title>
        <authorList>
            <consortium name="The Broad Institute Genomics Platform"/>
            <consortium name="The Broad Institute Genome Sequencing Center for Infectious Disease"/>
            <person name="Wu L."/>
            <person name="Ma J."/>
        </authorList>
    </citation>
    <scope>NUCLEOTIDE SEQUENCE [LARGE SCALE GENOMIC DNA]</scope>
    <source>
        <strain evidence="9">CGMCC 4.7371</strain>
    </source>
</reference>
<keyword evidence="2" id="KW-0229">DNA integration</keyword>
<evidence type="ECO:0000256" key="5">
    <source>
        <dbReference type="PROSITE-ProRule" id="PRU01248"/>
    </source>
</evidence>
<dbReference type="Pfam" id="PF00589">
    <property type="entry name" value="Phage_integrase"/>
    <property type="match status" value="1"/>
</dbReference>
<dbReference type="InterPro" id="IPR050808">
    <property type="entry name" value="Phage_Integrase"/>
</dbReference>
<dbReference type="InterPro" id="IPR044068">
    <property type="entry name" value="CB"/>
</dbReference>
<dbReference type="EMBL" id="BMNI01000010">
    <property type="protein sequence ID" value="GGO93117.1"/>
    <property type="molecule type" value="Genomic_DNA"/>
</dbReference>
<protein>
    <submittedName>
        <fullName evidence="8">Site-specific integrase</fullName>
    </submittedName>
</protein>
<dbReference type="Gene3D" id="1.10.443.10">
    <property type="entry name" value="Intergrase catalytic core"/>
    <property type="match status" value="1"/>
</dbReference>
<dbReference type="InterPro" id="IPR011010">
    <property type="entry name" value="DNA_brk_join_enz"/>
</dbReference>
<dbReference type="SUPFAM" id="SSF56349">
    <property type="entry name" value="DNA breaking-rejoining enzymes"/>
    <property type="match status" value="1"/>
</dbReference>
<evidence type="ECO:0000313" key="8">
    <source>
        <dbReference type="EMBL" id="GGO93117.1"/>
    </source>
</evidence>
<evidence type="ECO:0000256" key="3">
    <source>
        <dbReference type="ARBA" id="ARBA00023125"/>
    </source>
</evidence>
<accession>A0ABQ2NCW1</accession>
<dbReference type="PROSITE" id="PS51898">
    <property type="entry name" value="TYR_RECOMBINASE"/>
    <property type="match status" value="1"/>
</dbReference>
<evidence type="ECO:0000313" key="9">
    <source>
        <dbReference type="Proteomes" id="UP000655410"/>
    </source>
</evidence>
<evidence type="ECO:0000256" key="1">
    <source>
        <dbReference type="ARBA" id="ARBA00008857"/>
    </source>
</evidence>
<evidence type="ECO:0000259" key="6">
    <source>
        <dbReference type="PROSITE" id="PS51898"/>
    </source>
</evidence>
<dbReference type="Pfam" id="PF14659">
    <property type="entry name" value="Phage_int_SAM_3"/>
    <property type="match status" value="1"/>
</dbReference>
<comment type="similarity">
    <text evidence="1">Belongs to the 'phage' integrase family.</text>
</comment>
<name>A0ABQ2NCW1_9ACTN</name>
<evidence type="ECO:0000256" key="4">
    <source>
        <dbReference type="ARBA" id="ARBA00023172"/>
    </source>
</evidence>
<keyword evidence="4" id="KW-0233">DNA recombination</keyword>
<sequence>MTEQRQRRPRNEGGVHWDEMRERWIAEKTVGYDGRGKRIKRKASGTSKSAALRELAKRVKAYEAGLAVGSEHYKVSDAMADWFDYGQGNVDDETRKRNKNLIDNHIQPRLGGRKLRDLRADEVDRWLNDLAPRLSTSSLRRVRWILQRAVMQAMRRDMVDRNVVDLCQVPRGREGRKSRSLTMEQAQAVVANTVSDPLHAYIVMSLLTGARTEELRALRWEHVHLEADPPQVEVWHSVRRSGDTKTPKSRRTIALPGLVTQRLKEHRVRQAEQRLKSDTWADPGLVFATSNGTVMDAANVRRDFRRALKLAPNIDPDEWTPRDLRHSFVSLLSASGLSIEEIARAVGHKGTRVTEQVYRHELRPIIEHGATAMDALFEMPPE</sequence>
<dbReference type="PANTHER" id="PTHR30629:SF2">
    <property type="entry name" value="PROPHAGE INTEGRASE INTS-RELATED"/>
    <property type="match status" value="1"/>
</dbReference>
<dbReference type="CDD" id="cd01189">
    <property type="entry name" value="INT_ICEBs1_C_like"/>
    <property type="match status" value="1"/>
</dbReference>
<dbReference type="Proteomes" id="UP000655410">
    <property type="component" value="Unassembled WGS sequence"/>
</dbReference>
<evidence type="ECO:0000259" key="7">
    <source>
        <dbReference type="PROSITE" id="PS51900"/>
    </source>
</evidence>
<keyword evidence="3 5" id="KW-0238">DNA-binding</keyword>
<organism evidence="8 9">
    <name type="scientific">Nocardioides phosphati</name>
    <dbReference type="NCBI Taxonomy" id="1867775"/>
    <lineage>
        <taxon>Bacteria</taxon>
        <taxon>Bacillati</taxon>
        <taxon>Actinomycetota</taxon>
        <taxon>Actinomycetes</taxon>
        <taxon>Propionibacteriales</taxon>
        <taxon>Nocardioidaceae</taxon>
        <taxon>Nocardioides</taxon>
    </lineage>
</organism>
<dbReference type="InterPro" id="IPR004107">
    <property type="entry name" value="Integrase_SAM-like_N"/>
</dbReference>
<dbReference type="RefSeq" id="WP_188784947.1">
    <property type="nucleotide sequence ID" value="NZ_BMNI01000010.1"/>
</dbReference>
<feature type="domain" description="Tyr recombinase" evidence="6">
    <location>
        <begin position="176"/>
        <end position="374"/>
    </location>
</feature>
<feature type="domain" description="Core-binding (CB)" evidence="7">
    <location>
        <begin position="73"/>
        <end position="150"/>
    </location>
</feature>
<dbReference type="InterPro" id="IPR010998">
    <property type="entry name" value="Integrase_recombinase_N"/>
</dbReference>
<dbReference type="PANTHER" id="PTHR30629">
    <property type="entry name" value="PROPHAGE INTEGRASE"/>
    <property type="match status" value="1"/>
</dbReference>